<dbReference type="AlphaFoldDB" id="A0A8T2PZ48"/>
<evidence type="ECO:0000256" key="1">
    <source>
        <dbReference type="ARBA" id="ARBA00022884"/>
    </source>
</evidence>
<organism evidence="5 6">
    <name type="scientific">Ceratopteris richardii</name>
    <name type="common">Triangle waterfern</name>
    <dbReference type="NCBI Taxonomy" id="49495"/>
    <lineage>
        <taxon>Eukaryota</taxon>
        <taxon>Viridiplantae</taxon>
        <taxon>Streptophyta</taxon>
        <taxon>Embryophyta</taxon>
        <taxon>Tracheophyta</taxon>
        <taxon>Polypodiopsida</taxon>
        <taxon>Polypodiidae</taxon>
        <taxon>Polypodiales</taxon>
        <taxon>Pteridineae</taxon>
        <taxon>Pteridaceae</taxon>
        <taxon>Parkerioideae</taxon>
        <taxon>Ceratopteris</taxon>
    </lineage>
</organism>
<dbReference type="InterPro" id="IPR000504">
    <property type="entry name" value="RRM_dom"/>
</dbReference>
<dbReference type="CDD" id="cd12530">
    <property type="entry name" value="RRM3_EAR1_like"/>
    <property type="match status" value="1"/>
</dbReference>
<reference evidence="5" key="1">
    <citation type="submission" date="2021-08" db="EMBL/GenBank/DDBJ databases">
        <title>WGS assembly of Ceratopteris richardii.</title>
        <authorList>
            <person name="Marchant D.B."/>
            <person name="Chen G."/>
            <person name="Jenkins J."/>
            <person name="Shu S."/>
            <person name="Leebens-Mack J."/>
            <person name="Grimwood J."/>
            <person name="Schmutz J."/>
            <person name="Soltis P."/>
            <person name="Soltis D."/>
            <person name="Chen Z.-H."/>
        </authorList>
    </citation>
    <scope>NUCLEOTIDE SEQUENCE</scope>
    <source>
        <strain evidence="5">Whitten #5841</strain>
        <tissue evidence="5">Leaf</tissue>
    </source>
</reference>
<sequence length="983" mass="107827">MVISSSGANDSVEESGLDRCTTCCVKGLPSNPSLNPSSLCTQHHNVGAPQPPEEDDGQGLQTKASEECDAEEIAATEDELLSEAVDNAQNDKVGISFSSPSHLLIRRCNATPTETHRVVVSVELGALMSKEQMAIALLTKPSTSPPVSLDSSSELQARERCTAAAPSHSSPSFSGNDYGQEMTCGEAQLHESPPLGVKRPPLSSPSSTPCLDPNAREFFPPSSQQSSDQECRVRHVQVVPRQVHYPLGAHNLDMSSSNAIVCDPPQHNHDIGTPFYTPVAPLDYVGYHSPFLPDLRFHANQEGTFNSTNYSGFYQTVSQYGYPITPGGIFARPPPPLHSVGLSPLPSAAMAPTPLATTSLVPSNMQVVAQSFASAPSIYTAVDAREAQHRNFSHSQKHLTHSYSHGLWKEHVSRTLLITGLPHHINEVALREQLESWGAIRGIQADLHPEGLQVLVQFFDLRASRQALKDMQAQYAAHNHYNHIDQHHHSDQEGCVSHSKWGLLCGSVISVQYISSWGMPVADAHNQGTLVLFNVGIEVNVQEIRRIFEAYGNVREVREAPTKRQHKFVEFYDIRAAAAAWNALNGKEICGKCVKIEFSRQGGAMARRQRAQQDKARQELVAEASGQGIIKSSDQIIDHSSWSGTAPGVMNVSRIGLQLGQGWESWPSHEGGGTLHFPLNLCMEGSPHRLSMPLYPEVGFHHNERKENGSMSDAKRSQAHPESSRITVGQPNCVATARERQISVPRPPKSHGHFQFNEVEMYMHPENPKTTLMIQNIPNKYSQKMLLATLDQHCSEVNSSLGADEPEAAYDFMYLPIDFKNKCNLGYAFVNFTSPRATFGFYKSFHKKAWEAFNSRKICEIAFARLQGRSALEDHFRNSRFACDTEEYLPVLFIPPRNGSNESMPRVAVGQSGGCRAILRNGNGHSSGDVPDEQDGKVHSTKEDSCGDSSETCDVENEDEGEKAIAASFAESQSLAHSGNEIA</sequence>
<protein>
    <recommendedName>
        <fullName evidence="4">RRM domain-containing protein</fullName>
    </recommendedName>
</protein>
<dbReference type="PANTHER" id="PTHR23189">
    <property type="entry name" value="RNA RECOGNITION MOTIF-CONTAINING"/>
    <property type="match status" value="1"/>
</dbReference>
<dbReference type="Proteomes" id="UP000825935">
    <property type="component" value="Chromosome 39"/>
</dbReference>
<dbReference type="OrthoDB" id="417481at2759"/>
<comment type="caution">
    <text evidence="5">The sequence shown here is derived from an EMBL/GenBank/DDBJ whole genome shotgun (WGS) entry which is preliminary data.</text>
</comment>
<feature type="compositionally biased region" description="Low complexity" evidence="3">
    <location>
        <begin position="163"/>
        <end position="174"/>
    </location>
</feature>
<evidence type="ECO:0000256" key="3">
    <source>
        <dbReference type="SAM" id="MobiDB-lite"/>
    </source>
</evidence>
<dbReference type="InterPro" id="IPR012677">
    <property type="entry name" value="Nucleotide-bd_a/b_plait_sf"/>
</dbReference>
<dbReference type="SMART" id="SM00360">
    <property type="entry name" value="RRM"/>
    <property type="match status" value="2"/>
</dbReference>
<proteinExistence type="predicted"/>
<feature type="compositionally biased region" description="Basic and acidic residues" evidence="3">
    <location>
        <begin position="934"/>
        <end position="945"/>
    </location>
</feature>
<dbReference type="PROSITE" id="PS50102">
    <property type="entry name" value="RRM"/>
    <property type="match status" value="1"/>
</dbReference>
<name>A0A8T2PZ48_CERRI</name>
<dbReference type="EMBL" id="CM035444">
    <property type="protein sequence ID" value="KAH7276927.1"/>
    <property type="molecule type" value="Genomic_DNA"/>
</dbReference>
<feature type="region of interest" description="Disordered" evidence="3">
    <location>
        <begin position="703"/>
        <end position="726"/>
    </location>
</feature>
<dbReference type="Pfam" id="PF00076">
    <property type="entry name" value="RRM_1"/>
    <property type="match status" value="1"/>
</dbReference>
<feature type="compositionally biased region" description="Low complexity" evidence="3">
    <location>
        <begin position="141"/>
        <end position="153"/>
    </location>
</feature>
<feature type="domain" description="RRM" evidence="4">
    <location>
        <begin position="528"/>
        <end position="601"/>
    </location>
</feature>
<feature type="compositionally biased region" description="Low complexity" evidence="3">
    <location>
        <begin position="200"/>
        <end position="209"/>
    </location>
</feature>
<evidence type="ECO:0000313" key="6">
    <source>
        <dbReference type="Proteomes" id="UP000825935"/>
    </source>
</evidence>
<feature type="region of interest" description="Disordered" evidence="3">
    <location>
        <begin position="141"/>
        <end position="229"/>
    </location>
</feature>
<keyword evidence="1 2" id="KW-0694">RNA-binding</keyword>
<dbReference type="Pfam" id="PF04059">
    <property type="entry name" value="RRM_2"/>
    <property type="match status" value="1"/>
</dbReference>
<feature type="compositionally biased region" description="Acidic residues" evidence="3">
    <location>
        <begin position="951"/>
        <end position="961"/>
    </location>
</feature>
<evidence type="ECO:0000259" key="4">
    <source>
        <dbReference type="PROSITE" id="PS50102"/>
    </source>
</evidence>
<keyword evidence="6" id="KW-1185">Reference proteome</keyword>
<feature type="compositionally biased region" description="Basic and acidic residues" evidence="3">
    <location>
        <begin position="703"/>
        <end position="716"/>
    </location>
</feature>
<gene>
    <name evidence="5" type="ORF">KP509_39G026900</name>
</gene>
<evidence type="ECO:0000313" key="5">
    <source>
        <dbReference type="EMBL" id="KAH7276927.1"/>
    </source>
</evidence>
<dbReference type="GO" id="GO:0003723">
    <property type="term" value="F:RNA binding"/>
    <property type="evidence" value="ECO:0007669"/>
    <property type="project" value="UniProtKB-UniRule"/>
</dbReference>
<dbReference type="InterPro" id="IPR035979">
    <property type="entry name" value="RBD_domain_sf"/>
</dbReference>
<dbReference type="InterPro" id="IPR007201">
    <property type="entry name" value="Mei2-like_Rrm_C"/>
</dbReference>
<dbReference type="InterPro" id="IPR034458">
    <property type="entry name" value="EAR1-like_RRM3"/>
</dbReference>
<feature type="region of interest" description="Disordered" evidence="3">
    <location>
        <begin position="920"/>
        <end position="961"/>
    </location>
</feature>
<accession>A0A8T2PZ48</accession>
<evidence type="ECO:0000256" key="2">
    <source>
        <dbReference type="PROSITE-ProRule" id="PRU00176"/>
    </source>
</evidence>
<dbReference type="SUPFAM" id="SSF54928">
    <property type="entry name" value="RNA-binding domain, RBD"/>
    <property type="match status" value="3"/>
</dbReference>
<dbReference type="Gene3D" id="3.30.70.330">
    <property type="match status" value="1"/>
</dbReference>
<feature type="region of interest" description="Disordered" evidence="3">
    <location>
        <begin position="35"/>
        <end position="65"/>
    </location>
</feature>
<feature type="compositionally biased region" description="Low complexity" evidence="3">
    <location>
        <begin position="218"/>
        <end position="227"/>
    </location>
</feature>